<dbReference type="GO" id="GO:0005783">
    <property type="term" value="C:endoplasmic reticulum"/>
    <property type="evidence" value="ECO:0007669"/>
    <property type="project" value="UniProtKB-SubCell"/>
</dbReference>
<dbReference type="CDD" id="cd13283">
    <property type="entry name" value="PH_GPBP"/>
    <property type="match status" value="1"/>
</dbReference>
<dbReference type="InterPro" id="IPR041952">
    <property type="entry name" value="STARD11_START"/>
</dbReference>
<dbReference type="AlphaFoldDB" id="A0A7J8IY91"/>
<dbReference type="InterPro" id="IPR002913">
    <property type="entry name" value="START_lipid-bd_dom"/>
</dbReference>
<dbReference type="GO" id="GO:0005794">
    <property type="term" value="C:Golgi apparatus"/>
    <property type="evidence" value="ECO:0007669"/>
    <property type="project" value="UniProtKB-SubCell"/>
</dbReference>
<evidence type="ECO:0000256" key="10">
    <source>
        <dbReference type="ARBA" id="ARBA00023054"/>
    </source>
</evidence>
<evidence type="ECO:0000256" key="8">
    <source>
        <dbReference type="ARBA" id="ARBA00022824"/>
    </source>
</evidence>
<feature type="domain" description="START" evidence="16">
    <location>
        <begin position="402"/>
        <end position="605"/>
    </location>
</feature>
<keyword evidence="10" id="KW-0175">Coiled coil</keyword>
<evidence type="ECO:0000256" key="13">
    <source>
        <dbReference type="ARBA" id="ARBA00045146"/>
    </source>
</evidence>
<dbReference type="SMART" id="SM00233">
    <property type="entry name" value="PH"/>
    <property type="match status" value="1"/>
</dbReference>
<dbReference type="FunFam" id="3.30.530.20:FF:000003">
    <property type="entry name" value="Collagen type IV alpha-3-binding protein-like protein"/>
    <property type="match status" value="1"/>
</dbReference>
<dbReference type="InterPro" id="IPR051213">
    <property type="entry name" value="START_lipid_transfer"/>
</dbReference>
<feature type="region of interest" description="Disordered" evidence="14">
    <location>
        <begin position="75"/>
        <end position="118"/>
    </location>
</feature>
<evidence type="ECO:0000259" key="16">
    <source>
        <dbReference type="PROSITE" id="PS50848"/>
    </source>
</evidence>
<dbReference type="Proteomes" id="UP000550707">
    <property type="component" value="Unassembled WGS sequence"/>
</dbReference>
<feature type="compositionally biased region" description="Low complexity" evidence="14">
    <location>
        <begin position="41"/>
        <end position="60"/>
    </location>
</feature>
<dbReference type="GO" id="GO:0008289">
    <property type="term" value="F:lipid binding"/>
    <property type="evidence" value="ECO:0007669"/>
    <property type="project" value="InterPro"/>
</dbReference>
<dbReference type="Pfam" id="PF01852">
    <property type="entry name" value="START"/>
    <property type="match status" value="1"/>
</dbReference>
<keyword evidence="11" id="KW-0445">Lipid transport</keyword>
<comment type="function">
    <text evidence="13">Shelters ceramides and diacylglycerol lipids inside its START domain and mediates the intracellular trafficking of ceramides and diacylglycerol lipids in a non-vesicular manner.</text>
</comment>
<sequence>MQHSDVLTPPPFSAPPTSLPGVTREGWRLASRGLSSGGSAGRSAGVTATAAADGCKGRLPSPLVLLPRSARCQARRRRRVGRTSSYLLHPPTPERALFPSPSPDVSPRGLGASSGAAHGAGAGLPLACRASMSDNQSWNSSGSEEDPETESGPPVERCGVLSKWTNYIHGWQDRWVVLKNNTLSYYKSEDETEYGCRGSICLSKAVITPHDFDECRFDISVNDSVWYLRAQDPDHRQQWIDAIEQHKTESGYGSESSLRRHGSMVSLVSGASGYSATSTSSFKKGHSLREKLAEMETFRDILCRQVDTLQKFFDACADAVSKDELQRDKVVEDDEDDFPTTRSDGDFLHNTNGNKEKLFPQVTPKGINGIDFKGEAITFKATTAGILATLSHCIELMVKRGDANWQLVVEEGEMKVYRREVEENGIVLDPLKATHAVKGVTGHEVCNYFWNVDVRNDWETTIENFHVVETLADNAIIIYQTHKRVWPASQRDVLYLSAIRKIPAFTENDPETWIVCNFSVDHDSAPLNNRCVRAKINIAMICQTLVSPPEGNQKISRDNILCKITYVANVNPGGWAPASVLRAVAKREYPKFLKRFTSYVQEKTAGKPILF</sequence>
<evidence type="ECO:0000256" key="7">
    <source>
        <dbReference type="ARBA" id="ARBA00022490"/>
    </source>
</evidence>
<evidence type="ECO:0000256" key="4">
    <source>
        <dbReference type="ARBA" id="ARBA00004555"/>
    </source>
</evidence>
<dbReference type="GO" id="GO:0035621">
    <property type="term" value="P:ER to Golgi ceramide transport"/>
    <property type="evidence" value="ECO:0007669"/>
    <property type="project" value="UniProtKB-ARBA"/>
</dbReference>
<feature type="compositionally biased region" description="Polar residues" evidence="14">
    <location>
        <begin position="132"/>
        <end position="142"/>
    </location>
</feature>
<protein>
    <recommendedName>
        <fullName evidence="5">Ceramide transfer protein</fullName>
    </recommendedName>
    <alternativeName>
        <fullName evidence="12">Collagen type IV alpha-3-binding protein</fullName>
    </alternativeName>
</protein>
<evidence type="ECO:0000259" key="15">
    <source>
        <dbReference type="PROSITE" id="PS50003"/>
    </source>
</evidence>
<evidence type="ECO:0000256" key="3">
    <source>
        <dbReference type="ARBA" id="ARBA00004496"/>
    </source>
</evidence>
<dbReference type="InterPro" id="IPR001849">
    <property type="entry name" value="PH_domain"/>
</dbReference>
<keyword evidence="7" id="KW-0963">Cytoplasm</keyword>
<evidence type="ECO:0000256" key="11">
    <source>
        <dbReference type="ARBA" id="ARBA00023055"/>
    </source>
</evidence>
<feature type="domain" description="PH" evidence="15">
    <location>
        <begin position="154"/>
        <end position="248"/>
    </location>
</feature>
<evidence type="ECO:0000256" key="5">
    <source>
        <dbReference type="ARBA" id="ARBA00021440"/>
    </source>
</evidence>
<evidence type="ECO:0000256" key="12">
    <source>
        <dbReference type="ARBA" id="ARBA00031527"/>
    </source>
</evidence>
<name>A0A7J8IY91_MOLMO</name>
<dbReference type="InterPro" id="IPR023393">
    <property type="entry name" value="START-like_dom_sf"/>
</dbReference>
<comment type="subcellular location">
    <subcellularLocation>
        <location evidence="3">Cytoplasm</location>
    </subcellularLocation>
    <subcellularLocation>
        <location evidence="2">Endoplasmic reticulum</location>
    </subcellularLocation>
    <subcellularLocation>
        <location evidence="4">Golgi apparatus</location>
    </subcellularLocation>
</comment>
<accession>A0A7J8IY91</accession>
<proteinExistence type="predicted"/>
<evidence type="ECO:0000256" key="1">
    <source>
        <dbReference type="ARBA" id="ARBA00000074"/>
    </source>
</evidence>
<evidence type="ECO:0000256" key="6">
    <source>
        <dbReference type="ARBA" id="ARBA00022448"/>
    </source>
</evidence>
<feature type="compositionally biased region" description="Low complexity" evidence="14">
    <location>
        <begin position="109"/>
        <end position="118"/>
    </location>
</feature>
<dbReference type="Gene3D" id="3.30.530.20">
    <property type="match status" value="1"/>
</dbReference>
<dbReference type="Pfam" id="PF00169">
    <property type="entry name" value="PH"/>
    <property type="match status" value="1"/>
</dbReference>
<comment type="catalytic activity">
    <reaction evidence="1">
        <text>N-hexadecanoylsphing-4-enine(in) = N-hexadecanoylsphing-4-enine(out)</text>
        <dbReference type="Rhea" id="RHEA:45720"/>
        <dbReference type="ChEBI" id="CHEBI:72959"/>
    </reaction>
</comment>
<evidence type="ECO:0000256" key="14">
    <source>
        <dbReference type="SAM" id="MobiDB-lite"/>
    </source>
</evidence>
<keyword evidence="9" id="KW-0333">Golgi apparatus</keyword>
<keyword evidence="6" id="KW-0813">Transport</keyword>
<dbReference type="Gene3D" id="2.30.29.30">
    <property type="entry name" value="Pleckstrin-homology domain (PH domain)/Phosphotyrosine-binding domain (PTB)"/>
    <property type="match status" value="1"/>
</dbReference>
<dbReference type="PROSITE" id="PS50848">
    <property type="entry name" value="START"/>
    <property type="match status" value="1"/>
</dbReference>
<reference evidence="17 18" key="1">
    <citation type="journal article" date="2020" name="Nature">
        <title>Six reference-quality genomes reveal evolution of bat adaptations.</title>
        <authorList>
            <person name="Jebb D."/>
            <person name="Huang Z."/>
            <person name="Pippel M."/>
            <person name="Hughes G.M."/>
            <person name="Lavrichenko K."/>
            <person name="Devanna P."/>
            <person name="Winkler S."/>
            <person name="Jermiin L.S."/>
            <person name="Skirmuntt E.C."/>
            <person name="Katzourakis A."/>
            <person name="Burkitt-Gray L."/>
            <person name="Ray D.A."/>
            <person name="Sullivan K.A.M."/>
            <person name="Roscito J.G."/>
            <person name="Kirilenko B.M."/>
            <person name="Davalos L.M."/>
            <person name="Corthals A.P."/>
            <person name="Power M.L."/>
            <person name="Jones G."/>
            <person name="Ransome R.D."/>
            <person name="Dechmann D.K.N."/>
            <person name="Locatelli A.G."/>
            <person name="Puechmaille S.J."/>
            <person name="Fedrigo O."/>
            <person name="Jarvis E.D."/>
            <person name="Hiller M."/>
            <person name="Vernes S.C."/>
            <person name="Myers E.W."/>
            <person name="Teeling E.C."/>
        </authorList>
    </citation>
    <scope>NUCLEOTIDE SEQUENCE [LARGE SCALE GENOMIC DNA]</scope>
    <source>
        <strain evidence="17">MMolMol1</strain>
        <tissue evidence="17">Muscle</tissue>
    </source>
</reference>
<feature type="region of interest" description="Disordered" evidence="14">
    <location>
        <begin position="132"/>
        <end position="155"/>
    </location>
</feature>
<dbReference type="PANTHER" id="PTHR19308:SF53">
    <property type="entry name" value="CERAMIDE TRANSFER PROTEIN"/>
    <property type="match status" value="1"/>
</dbReference>
<evidence type="ECO:0000313" key="17">
    <source>
        <dbReference type="EMBL" id="KAF6489119.1"/>
    </source>
</evidence>
<gene>
    <name evidence="17" type="ORF">HJG59_003160</name>
</gene>
<dbReference type="PANTHER" id="PTHR19308">
    <property type="entry name" value="PHOSPHATIDYLCHOLINE TRANSFER PROTEIN"/>
    <property type="match status" value="1"/>
</dbReference>
<feature type="region of interest" description="Disordered" evidence="14">
    <location>
        <begin position="1"/>
        <end position="60"/>
    </location>
</feature>
<feature type="compositionally biased region" description="Pro residues" evidence="14">
    <location>
        <begin position="8"/>
        <end position="18"/>
    </location>
</feature>
<keyword evidence="8" id="KW-0256">Endoplasmic reticulum</keyword>
<dbReference type="SUPFAM" id="SSF50729">
    <property type="entry name" value="PH domain-like"/>
    <property type="match status" value="1"/>
</dbReference>
<dbReference type="InterPro" id="IPR011993">
    <property type="entry name" value="PH-like_dom_sf"/>
</dbReference>
<dbReference type="SMART" id="SM00234">
    <property type="entry name" value="START"/>
    <property type="match status" value="1"/>
</dbReference>
<dbReference type="CDD" id="cd08872">
    <property type="entry name" value="START_STARD11-like"/>
    <property type="match status" value="1"/>
</dbReference>
<dbReference type="FunFam" id="2.30.29.30:FF:000104">
    <property type="entry name" value="collagen type IV alpha-3-binding protein-like isoform X2"/>
    <property type="match status" value="1"/>
</dbReference>
<evidence type="ECO:0000256" key="9">
    <source>
        <dbReference type="ARBA" id="ARBA00023034"/>
    </source>
</evidence>
<evidence type="ECO:0000313" key="18">
    <source>
        <dbReference type="Proteomes" id="UP000550707"/>
    </source>
</evidence>
<organism evidence="17 18">
    <name type="scientific">Molossus molossus</name>
    <name type="common">Pallas' mastiff bat</name>
    <name type="synonym">Vespertilio molossus</name>
    <dbReference type="NCBI Taxonomy" id="27622"/>
    <lineage>
        <taxon>Eukaryota</taxon>
        <taxon>Metazoa</taxon>
        <taxon>Chordata</taxon>
        <taxon>Craniata</taxon>
        <taxon>Vertebrata</taxon>
        <taxon>Euteleostomi</taxon>
        <taxon>Mammalia</taxon>
        <taxon>Eutheria</taxon>
        <taxon>Laurasiatheria</taxon>
        <taxon>Chiroptera</taxon>
        <taxon>Yangochiroptera</taxon>
        <taxon>Molossidae</taxon>
        <taxon>Molossus</taxon>
    </lineage>
</organism>
<dbReference type="EMBL" id="JACASF010000003">
    <property type="protein sequence ID" value="KAF6489119.1"/>
    <property type="molecule type" value="Genomic_DNA"/>
</dbReference>
<comment type="caution">
    <text evidence="17">The sequence shown here is derived from an EMBL/GenBank/DDBJ whole genome shotgun (WGS) entry which is preliminary data.</text>
</comment>
<evidence type="ECO:0000256" key="2">
    <source>
        <dbReference type="ARBA" id="ARBA00004240"/>
    </source>
</evidence>
<dbReference type="PROSITE" id="PS50003">
    <property type="entry name" value="PH_DOMAIN"/>
    <property type="match status" value="1"/>
</dbReference>
<keyword evidence="18" id="KW-1185">Reference proteome</keyword>
<dbReference type="SUPFAM" id="SSF55961">
    <property type="entry name" value="Bet v1-like"/>
    <property type="match status" value="1"/>
</dbReference>